<accession>A0AA41VMZ9</accession>
<organism evidence="3 4">
    <name type="scientific">Papaver nudicaule</name>
    <name type="common">Iceland poppy</name>
    <dbReference type="NCBI Taxonomy" id="74823"/>
    <lineage>
        <taxon>Eukaryota</taxon>
        <taxon>Viridiplantae</taxon>
        <taxon>Streptophyta</taxon>
        <taxon>Embryophyta</taxon>
        <taxon>Tracheophyta</taxon>
        <taxon>Spermatophyta</taxon>
        <taxon>Magnoliopsida</taxon>
        <taxon>Ranunculales</taxon>
        <taxon>Papaveraceae</taxon>
        <taxon>Papaveroideae</taxon>
        <taxon>Papaver</taxon>
    </lineage>
</organism>
<feature type="domain" description="FBD" evidence="2">
    <location>
        <begin position="409"/>
        <end position="480"/>
    </location>
</feature>
<evidence type="ECO:0000313" key="3">
    <source>
        <dbReference type="EMBL" id="MCL7044125.1"/>
    </source>
</evidence>
<dbReference type="Gene3D" id="3.80.10.10">
    <property type="entry name" value="Ribonuclease Inhibitor"/>
    <property type="match status" value="1"/>
</dbReference>
<dbReference type="AlphaFoldDB" id="A0AA41VMZ9"/>
<comment type="caution">
    <text evidence="3">The sequence shown here is derived from an EMBL/GenBank/DDBJ whole genome shotgun (WGS) entry which is preliminary data.</text>
</comment>
<dbReference type="InterPro" id="IPR006566">
    <property type="entry name" value="FBD"/>
</dbReference>
<dbReference type="EMBL" id="JAJJMA010254615">
    <property type="protein sequence ID" value="MCL7044125.1"/>
    <property type="molecule type" value="Genomic_DNA"/>
</dbReference>
<dbReference type="SUPFAM" id="SSF81383">
    <property type="entry name" value="F-box domain"/>
    <property type="match status" value="1"/>
</dbReference>
<evidence type="ECO:0000259" key="2">
    <source>
        <dbReference type="SMART" id="SM00579"/>
    </source>
</evidence>
<dbReference type="PROSITE" id="PS51450">
    <property type="entry name" value="LRR"/>
    <property type="match status" value="1"/>
</dbReference>
<dbReference type="SMART" id="SM00256">
    <property type="entry name" value="FBOX"/>
    <property type="match status" value="1"/>
</dbReference>
<protein>
    <recommendedName>
        <fullName evidence="5">F-box domain-containing protein</fullName>
    </recommendedName>
</protein>
<evidence type="ECO:0000259" key="1">
    <source>
        <dbReference type="SMART" id="SM00256"/>
    </source>
</evidence>
<dbReference type="Pfam" id="PF23622">
    <property type="entry name" value="LRR_At1g61320_AtMIF1"/>
    <property type="match status" value="1"/>
</dbReference>
<dbReference type="SMART" id="SM00579">
    <property type="entry name" value="FBD"/>
    <property type="match status" value="1"/>
</dbReference>
<dbReference type="PANTHER" id="PTHR31900">
    <property type="entry name" value="F-BOX/RNI SUPERFAMILY PROTEIN-RELATED"/>
    <property type="match status" value="1"/>
</dbReference>
<dbReference type="InterPro" id="IPR050232">
    <property type="entry name" value="FBL13/AtMIF1-like"/>
</dbReference>
<dbReference type="SUPFAM" id="SSF52047">
    <property type="entry name" value="RNI-like"/>
    <property type="match status" value="1"/>
</dbReference>
<dbReference type="InterPro" id="IPR053781">
    <property type="entry name" value="F-box_AtFBL13-like"/>
</dbReference>
<dbReference type="InterPro" id="IPR032675">
    <property type="entry name" value="LRR_dom_sf"/>
</dbReference>
<sequence>MELTSPPIKRQKVLHDAENVNGNDCIGFLPESVVLNILSYLPTKFVVQTSVVSKDWRYLWTFIPRLDFDDELFRIHRKKNKKQIENPKFVDFVSKVMKVQDQARYVERFRLRWSHFDMSLVNNWINVSVGKNLKELDLDLRNNASVVKLPYAIGLPLCMFNSDSLVALKLKLFNCELIVLPTSICLNKLKKLHLEGVRFSGDGAIQRLLSGYPILETLEMVGCQIYDQKVVEITLPSLRNLCVRHIYLPRNSVIKISNLDLLFFKYTVMECNMKNNFIYSLSSLINAYFEVHLQPCGSYSRKRYNECFTNVRRLLSGLSSVRSLTLPESTLQMLSLDQNLLESLPCFYNLRKLMLTSLRKRDYFQVIAYLLQSSPSLESLVIALEEQPRIGAVIMEDGQEVPTELLCLEGLVLNHLKEVTISRLWGIEVELEFLKLILRKASALQKLIINEMNDSKKRTEICWKMAMFEKASASCTISLL</sequence>
<name>A0AA41VMZ9_PAPNU</name>
<dbReference type="InterPro" id="IPR001611">
    <property type="entry name" value="Leu-rich_rpt"/>
</dbReference>
<evidence type="ECO:0008006" key="5">
    <source>
        <dbReference type="Google" id="ProtNLM"/>
    </source>
</evidence>
<feature type="domain" description="F-box" evidence="1">
    <location>
        <begin position="29"/>
        <end position="68"/>
    </location>
</feature>
<dbReference type="PANTHER" id="PTHR31900:SF30">
    <property type="entry name" value="SUPERFAMILY PROTEIN, PUTATIVE-RELATED"/>
    <property type="match status" value="1"/>
</dbReference>
<dbReference type="Proteomes" id="UP001177140">
    <property type="component" value="Unassembled WGS sequence"/>
</dbReference>
<keyword evidence="4" id="KW-1185">Reference proteome</keyword>
<dbReference type="InterPro" id="IPR055357">
    <property type="entry name" value="LRR_At1g61320_AtMIF1"/>
</dbReference>
<dbReference type="CDD" id="cd22160">
    <property type="entry name" value="F-box_AtFBL13-like"/>
    <property type="match status" value="1"/>
</dbReference>
<dbReference type="Gene3D" id="1.20.1280.50">
    <property type="match status" value="1"/>
</dbReference>
<evidence type="ECO:0000313" key="4">
    <source>
        <dbReference type="Proteomes" id="UP001177140"/>
    </source>
</evidence>
<dbReference type="Pfam" id="PF00646">
    <property type="entry name" value="F-box"/>
    <property type="match status" value="1"/>
</dbReference>
<proteinExistence type="predicted"/>
<dbReference type="InterPro" id="IPR001810">
    <property type="entry name" value="F-box_dom"/>
</dbReference>
<gene>
    <name evidence="3" type="ORF">MKW94_004142</name>
</gene>
<reference evidence="3" key="1">
    <citation type="submission" date="2022-03" db="EMBL/GenBank/DDBJ databases">
        <title>A functionally conserved STORR gene fusion in Papaver species that diverged 16.8 million years ago.</title>
        <authorList>
            <person name="Catania T."/>
        </authorList>
    </citation>
    <scope>NUCLEOTIDE SEQUENCE</scope>
    <source>
        <strain evidence="3">S-191538</strain>
    </source>
</reference>
<dbReference type="InterPro" id="IPR036047">
    <property type="entry name" value="F-box-like_dom_sf"/>
</dbReference>